<dbReference type="AlphaFoldDB" id="A0AAF0Q8B9"/>
<organism evidence="2 3">
    <name type="scientific">Solanum verrucosum</name>
    <dbReference type="NCBI Taxonomy" id="315347"/>
    <lineage>
        <taxon>Eukaryota</taxon>
        <taxon>Viridiplantae</taxon>
        <taxon>Streptophyta</taxon>
        <taxon>Embryophyta</taxon>
        <taxon>Tracheophyta</taxon>
        <taxon>Spermatophyta</taxon>
        <taxon>Magnoliopsida</taxon>
        <taxon>eudicotyledons</taxon>
        <taxon>Gunneridae</taxon>
        <taxon>Pentapetalae</taxon>
        <taxon>asterids</taxon>
        <taxon>lamiids</taxon>
        <taxon>Solanales</taxon>
        <taxon>Solanaceae</taxon>
        <taxon>Solanoideae</taxon>
        <taxon>Solaneae</taxon>
        <taxon>Solanum</taxon>
    </lineage>
</organism>
<dbReference type="InterPro" id="IPR043502">
    <property type="entry name" value="DNA/RNA_pol_sf"/>
</dbReference>
<evidence type="ECO:0000259" key="1">
    <source>
        <dbReference type="PROSITE" id="PS50878"/>
    </source>
</evidence>
<evidence type="ECO:0000313" key="2">
    <source>
        <dbReference type="EMBL" id="WMV18914.1"/>
    </source>
</evidence>
<dbReference type="Gene3D" id="3.30.70.270">
    <property type="match status" value="2"/>
</dbReference>
<dbReference type="PANTHER" id="PTHR33064:SF37">
    <property type="entry name" value="RIBONUCLEASE H"/>
    <property type="match status" value="1"/>
</dbReference>
<dbReference type="FunFam" id="3.30.70.270:FF:000020">
    <property type="entry name" value="Transposon Tf2-6 polyprotein-like Protein"/>
    <property type="match status" value="1"/>
</dbReference>
<proteinExistence type="predicted"/>
<evidence type="ECO:0000313" key="3">
    <source>
        <dbReference type="Proteomes" id="UP001234989"/>
    </source>
</evidence>
<dbReference type="InterPro" id="IPR043128">
    <property type="entry name" value="Rev_trsase/Diguanyl_cyclase"/>
</dbReference>
<dbReference type="Pfam" id="PF00078">
    <property type="entry name" value="RVT_1"/>
    <property type="match status" value="1"/>
</dbReference>
<dbReference type="EMBL" id="CP133614">
    <property type="protein sequence ID" value="WMV18914.1"/>
    <property type="molecule type" value="Genomic_DNA"/>
</dbReference>
<sequence>MSFGLTNAPATFMSLMNGVFKPFLDSFVIVFIDDIWVYSKSEEKHANHLRIVLGVLRKQRLYADFSKCEIWLTSVAFLGHVVSKEGVIVDSQKIESDKNWVRPSSVTKVRSSVGLANYYRRFVKNFVSIATHLTNLTKKEIPFEWTEKCEKSFQKLKTVLTTAPIPALSV</sequence>
<dbReference type="SUPFAM" id="SSF56672">
    <property type="entry name" value="DNA/RNA polymerases"/>
    <property type="match status" value="1"/>
</dbReference>
<reference evidence="2" key="1">
    <citation type="submission" date="2023-08" db="EMBL/GenBank/DDBJ databases">
        <title>A de novo genome assembly of Solanum verrucosum Schlechtendal, a Mexican diploid species geographically isolated from the other diploid A-genome species in potato relatives.</title>
        <authorList>
            <person name="Hosaka K."/>
        </authorList>
    </citation>
    <scope>NUCLEOTIDE SEQUENCE</scope>
    <source>
        <tissue evidence="2">Young leaves</tissue>
    </source>
</reference>
<feature type="domain" description="Reverse transcriptase" evidence="1">
    <location>
        <begin position="1"/>
        <end position="82"/>
    </location>
</feature>
<dbReference type="InterPro" id="IPR051320">
    <property type="entry name" value="Viral_Replic_Matur_Polypro"/>
</dbReference>
<keyword evidence="3" id="KW-1185">Reference proteome</keyword>
<dbReference type="FunFam" id="3.30.70.270:FF:000003">
    <property type="entry name" value="Transposon Ty3-G Gag-Pol polyprotein"/>
    <property type="match status" value="1"/>
</dbReference>
<dbReference type="PANTHER" id="PTHR33064">
    <property type="entry name" value="POL PROTEIN"/>
    <property type="match status" value="1"/>
</dbReference>
<name>A0AAF0Q8B9_SOLVR</name>
<dbReference type="InterPro" id="IPR000477">
    <property type="entry name" value="RT_dom"/>
</dbReference>
<protein>
    <recommendedName>
        <fullName evidence="1">Reverse transcriptase domain-containing protein</fullName>
    </recommendedName>
</protein>
<dbReference type="PROSITE" id="PS50878">
    <property type="entry name" value="RT_POL"/>
    <property type="match status" value="1"/>
</dbReference>
<accession>A0AAF0Q8B9</accession>
<dbReference type="CDD" id="cd01647">
    <property type="entry name" value="RT_LTR"/>
    <property type="match status" value="1"/>
</dbReference>
<dbReference type="Proteomes" id="UP001234989">
    <property type="component" value="Chromosome 3"/>
</dbReference>
<gene>
    <name evidence="2" type="ORF">MTR67_012299</name>
</gene>